<dbReference type="AlphaFoldDB" id="A0A2M6P0Z6"/>
<reference evidence="2" key="1">
    <citation type="submission" date="2017-09" db="EMBL/GenBank/DDBJ databases">
        <title>Depth-based differentiation of microbial function through sediment-hosted aquifers and enrichment of novel symbionts in the deep terrestrial subsurface.</title>
        <authorList>
            <person name="Probst A.J."/>
            <person name="Ladd B."/>
            <person name="Jarett J.K."/>
            <person name="Geller-Mcgrath D.E."/>
            <person name="Sieber C.M.K."/>
            <person name="Emerson J.B."/>
            <person name="Anantharaman K."/>
            <person name="Thomas B.C."/>
            <person name="Malmstrom R."/>
            <person name="Stieglmeier M."/>
            <person name="Klingl A."/>
            <person name="Woyke T."/>
            <person name="Ryan C.M."/>
            <person name="Banfield J.F."/>
        </authorList>
    </citation>
    <scope>NUCLEOTIDE SEQUENCE [LARGE SCALE GENOMIC DNA]</scope>
</reference>
<organism evidence="1 2">
    <name type="scientific">Candidatus Magasanikbacteria bacterium CG10_big_fil_rev_8_21_14_0_10_38_6</name>
    <dbReference type="NCBI Taxonomy" id="1974647"/>
    <lineage>
        <taxon>Bacteria</taxon>
        <taxon>Candidatus Magasanikiibacteriota</taxon>
    </lineage>
</organism>
<gene>
    <name evidence="1" type="ORF">COU30_03610</name>
</gene>
<evidence type="ECO:0000313" key="1">
    <source>
        <dbReference type="EMBL" id="PIR77229.1"/>
    </source>
</evidence>
<dbReference type="EMBL" id="PFBW01000156">
    <property type="protein sequence ID" value="PIR77229.1"/>
    <property type="molecule type" value="Genomic_DNA"/>
</dbReference>
<protein>
    <submittedName>
        <fullName evidence="1">Uncharacterized protein</fullName>
    </submittedName>
</protein>
<evidence type="ECO:0000313" key="2">
    <source>
        <dbReference type="Proteomes" id="UP000228528"/>
    </source>
</evidence>
<sequence length="260" mass="28922">MNNTLTLTTQARDIIAGFEQMTIAGKTFSCPYFNNKRSRARAALAVMIGKGTPDAIVQEAMLLAKKHHVQLAELTEDALKTFLVEHNLGIDCSGFAYHVLAAEVQAKTNTSLRSCLSFPLVTNPFRRILAKLRPAENTNVKSLGHDNNSQVVELTDIHPGDMVILFSQTQTAFVDHVLLVTDVVLENDVPVSFSYAHSYTWPTDGKIHHGIKRGQVLITDLTNSLIDQQWIEAGQTNKENYTWKSLSDAAYVGLRRLRCL</sequence>
<comment type="caution">
    <text evidence="1">The sequence shown here is derived from an EMBL/GenBank/DDBJ whole genome shotgun (WGS) entry which is preliminary data.</text>
</comment>
<name>A0A2M6P0Z6_9BACT</name>
<dbReference type="Proteomes" id="UP000228528">
    <property type="component" value="Unassembled WGS sequence"/>
</dbReference>
<proteinExistence type="predicted"/>
<accession>A0A2M6P0Z6</accession>